<dbReference type="PANTHER" id="PTHR42788:SF13">
    <property type="entry name" value="ALIPHATIC SULFONATES IMPORT ATP-BINDING PROTEIN SSUB"/>
    <property type="match status" value="1"/>
</dbReference>
<dbReference type="PROSITE" id="PS50893">
    <property type="entry name" value="ABC_TRANSPORTER_2"/>
    <property type="match status" value="1"/>
</dbReference>
<evidence type="ECO:0000259" key="4">
    <source>
        <dbReference type="PROSITE" id="PS50893"/>
    </source>
</evidence>
<dbReference type="SMART" id="SM00382">
    <property type="entry name" value="AAA"/>
    <property type="match status" value="1"/>
</dbReference>
<dbReference type="Gene3D" id="3.40.50.300">
    <property type="entry name" value="P-loop containing nucleotide triphosphate hydrolases"/>
    <property type="match status" value="1"/>
</dbReference>
<reference evidence="5" key="1">
    <citation type="submission" date="2018-05" db="EMBL/GenBank/DDBJ databases">
        <authorList>
            <person name="Lanie J.A."/>
            <person name="Ng W.-L."/>
            <person name="Kazmierczak K.M."/>
            <person name="Andrzejewski T.M."/>
            <person name="Davidsen T.M."/>
            <person name="Wayne K.J."/>
            <person name="Tettelin H."/>
            <person name="Glass J.I."/>
            <person name="Rusch D."/>
            <person name="Podicherti R."/>
            <person name="Tsui H.-C.T."/>
            <person name="Winkler M.E."/>
        </authorList>
    </citation>
    <scope>NUCLEOTIDE SEQUENCE</scope>
</reference>
<evidence type="ECO:0000313" key="5">
    <source>
        <dbReference type="EMBL" id="SVD04845.1"/>
    </source>
</evidence>
<name>A0A382S5W4_9ZZZZ</name>
<feature type="non-terminal residue" evidence="5">
    <location>
        <position position="1"/>
    </location>
</feature>
<keyword evidence="3" id="KW-0067">ATP-binding</keyword>
<dbReference type="InterPro" id="IPR017871">
    <property type="entry name" value="ABC_transporter-like_CS"/>
</dbReference>
<keyword evidence="1" id="KW-0813">Transport</keyword>
<sequence>IPLQSTRFREGGEYGVSTEEQLVDYREQTPEVKRYFEDLRSREVVLKVEKLGKIFGEGVGATEALQDVSFNVHHREFVSIVGPSGCGKSTLIRILAGLETSTSGSAMLDGEEIRGPGSGRGMVFQSYTLFPWRTVAGNVTFGPEMTGESSGDVEKEAEKWLKMVGLSDFKNHYPHQLSGGMKQRVGIARALANRPRILLMDEPFGALDAQTRALMQAYLLQIWRHVDVTILFITHDLDEAIYLSDRILVLEANPGRIEELVEIPLERPRKPDQFPDPRFLAVRHRLDVLIHGQFPEEADELSFIGGVDRFAEVDA</sequence>
<evidence type="ECO:0000256" key="3">
    <source>
        <dbReference type="ARBA" id="ARBA00022840"/>
    </source>
</evidence>
<keyword evidence="2" id="KW-0547">Nucleotide-binding</keyword>
<dbReference type="InterPro" id="IPR050166">
    <property type="entry name" value="ABC_transporter_ATP-bind"/>
</dbReference>
<feature type="non-terminal residue" evidence="5">
    <location>
        <position position="315"/>
    </location>
</feature>
<dbReference type="GO" id="GO:0005524">
    <property type="term" value="F:ATP binding"/>
    <property type="evidence" value="ECO:0007669"/>
    <property type="project" value="UniProtKB-KW"/>
</dbReference>
<protein>
    <recommendedName>
        <fullName evidence="4">ABC transporter domain-containing protein</fullName>
    </recommendedName>
</protein>
<dbReference type="PANTHER" id="PTHR42788">
    <property type="entry name" value="TAURINE IMPORT ATP-BINDING PROTEIN-RELATED"/>
    <property type="match status" value="1"/>
</dbReference>
<dbReference type="InterPro" id="IPR003439">
    <property type="entry name" value="ABC_transporter-like_ATP-bd"/>
</dbReference>
<dbReference type="InterPro" id="IPR003593">
    <property type="entry name" value="AAA+_ATPase"/>
</dbReference>
<dbReference type="PROSITE" id="PS00211">
    <property type="entry name" value="ABC_TRANSPORTER_1"/>
    <property type="match status" value="1"/>
</dbReference>
<dbReference type="Pfam" id="PF00005">
    <property type="entry name" value="ABC_tran"/>
    <property type="match status" value="1"/>
</dbReference>
<evidence type="ECO:0000256" key="2">
    <source>
        <dbReference type="ARBA" id="ARBA00022741"/>
    </source>
</evidence>
<feature type="domain" description="ABC transporter" evidence="4">
    <location>
        <begin position="46"/>
        <end position="277"/>
    </location>
</feature>
<evidence type="ECO:0000256" key="1">
    <source>
        <dbReference type="ARBA" id="ARBA00022448"/>
    </source>
</evidence>
<dbReference type="CDD" id="cd03293">
    <property type="entry name" value="ABC_NrtD_SsuB_transporters"/>
    <property type="match status" value="1"/>
</dbReference>
<dbReference type="GO" id="GO:0016887">
    <property type="term" value="F:ATP hydrolysis activity"/>
    <property type="evidence" value="ECO:0007669"/>
    <property type="project" value="InterPro"/>
</dbReference>
<proteinExistence type="predicted"/>
<dbReference type="InterPro" id="IPR027417">
    <property type="entry name" value="P-loop_NTPase"/>
</dbReference>
<organism evidence="5">
    <name type="scientific">marine metagenome</name>
    <dbReference type="NCBI Taxonomy" id="408172"/>
    <lineage>
        <taxon>unclassified sequences</taxon>
        <taxon>metagenomes</taxon>
        <taxon>ecological metagenomes</taxon>
    </lineage>
</organism>
<dbReference type="SUPFAM" id="SSF52540">
    <property type="entry name" value="P-loop containing nucleoside triphosphate hydrolases"/>
    <property type="match status" value="1"/>
</dbReference>
<dbReference type="EMBL" id="UINC01126392">
    <property type="protein sequence ID" value="SVD04845.1"/>
    <property type="molecule type" value="Genomic_DNA"/>
</dbReference>
<accession>A0A382S5W4</accession>
<dbReference type="AlphaFoldDB" id="A0A382S5W4"/>
<gene>
    <name evidence="5" type="ORF">METZ01_LOCUS357699</name>
</gene>